<sequence length="716" mass="78804">MKRRRFLQRISGLLAALGVAETEWLSLGNPYYQALAQSHQRKLALLIGINQYPQSPALGGCITDVELQTELLINRCGFAAADILTLTDEQASKDFIKAAFLDHLGKQAKSEDVVIFHFSGYGTCVNLGRGILENAIVPVDENNLLGTKSRNYLLTETLLLLLRSLPTNQVTAILDTSYNHSHGLKPTGLRVRTRPELSTAILQIQELEFLSQLKNQQLANNHPLIINATAAPNQQAGEFIFSNGTAGLLTYALTQYLWETTPAKTISVFLSGVATSMYQLGGKQQPSLLNDSKKFPNNLIIDYFPIDNLRSIGVVQAIEEDGKIFKLWLGGLPLHVLTNYGVNSRLILDTGAELTVKSRSGLVAKAKLTNKEVTNLPQVGQIVQESIRILPRNISVNVALDENLERIEVVDATSVFSGISRIANIVTTQETADYVFGKVAQIPSRYGLFCLGGEAIINTIGEVGEAVKVAVQRLTPQFSTLLASKLWQLTENQGSSRLPVRATLEVVKSIVPRVFMVRDTLGIASQDNILQPPGYERIAMPTIPVGSRLQYKIENLSDRPIYLILVGLNNNQNAFAFYPWEVFPETEIPPTKPQLIEILIPPGQTMKIPDNQSVSGWLLPTRYTFCQHQIILSTAPFQETLTVLAMPSASAAIAKYPTTDQQAISPIINPLEVAQAILQDIHNASKVKTDINITTNDAYVLDVNNWASLNFSFQVV</sequence>
<keyword evidence="3" id="KW-1185">Reference proteome</keyword>
<name>A0A1Z4V5J7_9CYAN</name>
<dbReference type="GO" id="GO:0004197">
    <property type="term" value="F:cysteine-type endopeptidase activity"/>
    <property type="evidence" value="ECO:0007669"/>
    <property type="project" value="InterPro"/>
</dbReference>
<dbReference type="PIRSF" id="PIRSF007398">
    <property type="entry name" value="Sll0148_caspase"/>
    <property type="match status" value="1"/>
</dbReference>
<dbReference type="PANTHER" id="PTHR48104">
    <property type="entry name" value="METACASPASE-4"/>
    <property type="match status" value="1"/>
</dbReference>
<proteinExistence type="predicted"/>
<dbReference type="GO" id="GO:0006508">
    <property type="term" value="P:proteolysis"/>
    <property type="evidence" value="ECO:0007669"/>
    <property type="project" value="InterPro"/>
</dbReference>
<dbReference type="Pfam" id="PF00656">
    <property type="entry name" value="Peptidase_C14"/>
    <property type="match status" value="1"/>
</dbReference>
<dbReference type="InterPro" id="IPR011189">
    <property type="entry name" value="UCP_caspase_lke"/>
</dbReference>
<evidence type="ECO:0000313" key="3">
    <source>
        <dbReference type="Proteomes" id="UP000218702"/>
    </source>
</evidence>
<dbReference type="EMBL" id="AP018316">
    <property type="protein sequence ID" value="BAZ86816.1"/>
    <property type="molecule type" value="Genomic_DNA"/>
</dbReference>
<dbReference type="AlphaFoldDB" id="A0A1Z4V5J7"/>
<gene>
    <name evidence="2" type="ORF">NIES806_30320</name>
</gene>
<dbReference type="SUPFAM" id="SSF52129">
    <property type="entry name" value="Caspase-like"/>
    <property type="match status" value="1"/>
</dbReference>
<dbReference type="Proteomes" id="UP000218702">
    <property type="component" value="Chromosome"/>
</dbReference>
<dbReference type="KEGG" id="dcm:NIES806_30320"/>
<dbReference type="Gene3D" id="3.40.50.1460">
    <property type="match status" value="1"/>
</dbReference>
<accession>A0A1Z4V5J7</accession>
<dbReference type="OrthoDB" id="505527at2"/>
<feature type="domain" description="Peptidase C14 caspase" evidence="1">
    <location>
        <begin position="41"/>
        <end position="290"/>
    </location>
</feature>
<protein>
    <submittedName>
        <fullName evidence="2">Peptidase C14 caspase catalytic subunit p20</fullName>
    </submittedName>
</protein>
<evidence type="ECO:0000259" key="1">
    <source>
        <dbReference type="Pfam" id="PF00656"/>
    </source>
</evidence>
<dbReference type="GO" id="GO:0005737">
    <property type="term" value="C:cytoplasm"/>
    <property type="evidence" value="ECO:0007669"/>
    <property type="project" value="TreeGrafter"/>
</dbReference>
<dbReference type="InterPro" id="IPR050452">
    <property type="entry name" value="Metacaspase"/>
</dbReference>
<dbReference type="RefSeq" id="WP_096668492.1">
    <property type="nucleotide sequence ID" value="NZ_AP018316.1"/>
</dbReference>
<dbReference type="InterPro" id="IPR011600">
    <property type="entry name" value="Pept_C14_caspase"/>
</dbReference>
<dbReference type="PANTHER" id="PTHR48104:SF30">
    <property type="entry name" value="METACASPASE-1"/>
    <property type="match status" value="1"/>
</dbReference>
<organism evidence="2 3">
    <name type="scientific">Dolichospermum compactum NIES-806</name>
    <dbReference type="NCBI Taxonomy" id="1973481"/>
    <lineage>
        <taxon>Bacteria</taxon>
        <taxon>Bacillati</taxon>
        <taxon>Cyanobacteriota</taxon>
        <taxon>Cyanophyceae</taxon>
        <taxon>Nostocales</taxon>
        <taxon>Aphanizomenonaceae</taxon>
        <taxon>Dolichospermum</taxon>
        <taxon>Dolichospermum compactum</taxon>
    </lineage>
</organism>
<reference evidence="2 3" key="1">
    <citation type="submission" date="2017-06" db="EMBL/GenBank/DDBJ databases">
        <title>Genome sequencing of cyanobaciteial culture collection at National Institute for Environmental Studies (NIES).</title>
        <authorList>
            <person name="Hirose Y."/>
            <person name="Shimura Y."/>
            <person name="Fujisawa T."/>
            <person name="Nakamura Y."/>
            <person name="Kawachi M."/>
        </authorList>
    </citation>
    <scope>NUCLEOTIDE SEQUENCE [LARGE SCALE GENOMIC DNA]</scope>
    <source>
        <strain evidence="2 3">NIES-806</strain>
    </source>
</reference>
<dbReference type="InterPro" id="IPR029030">
    <property type="entry name" value="Caspase-like_dom_sf"/>
</dbReference>
<evidence type="ECO:0000313" key="2">
    <source>
        <dbReference type="EMBL" id="BAZ86816.1"/>
    </source>
</evidence>